<feature type="chain" id="PRO_5040207517" evidence="2">
    <location>
        <begin position="24"/>
        <end position="67"/>
    </location>
</feature>
<evidence type="ECO:0000313" key="4">
    <source>
        <dbReference type="Proteomes" id="UP001059596"/>
    </source>
</evidence>
<dbReference type="Proteomes" id="UP001059596">
    <property type="component" value="Unassembled WGS sequence"/>
</dbReference>
<accession>A0A9Q0BNN5</accession>
<feature type="region of interest" description="Disordered" evidence="1">
    <location>
        <begin position="37"/>
        <end position="67"/>
    </location>
</feature>
<sequence length="67" mass="7458">MYLSRHIAVLLLWLCFAILTVHGNPWRWGPASNSGPVGGPAWNGGEDESTDNIIYRSKGNGNGKWRY</sequence>
<reference evidence="3" key="1">
    <citation type="journal article" date="2023" name="Genome Biol. Evol.">
        <title>Long-read-based Genome Assembly of Drosophila gunungcola Reveals Fewer Chemosensory Genes in Flower-breeding Species.</title>
        <authorList>
            <person name="Negi A."/>
            <person name="Liao B.Y."/>
            <person name="Yeh S.D."/>
        </authorList>
    </citation>
    <scope>NUCLEOTIDE SEQUENCE</scope>
    <source>
        <strain evidence="3">Sukarami</strain>
    </source>
</reference>
<dbReference type="EMBL" id="JAMKOV010000007">
    <property type="protein sequence ID" value="KAI8038526.1"/>
    <property type="molecule type" value="Genomic_DNA"/>
</dbReference>
<keyword evidence="2" id="KW-0732">Signal</keyword>
<gene>
    <name evidence="3" type="ORF">M5D96_008426</name>
</gene>
<evidence type="ECO:0000256" key="2">
    <source>
        <dbReference type="SAM" id="SignalP"/>
    </source>
</evidence>
<protein>
    <submittedName>
        <fullName evidence="3">Uncharacterized protein</fullName>
    </submittedName>
</protein>
<dbReference type="OrthoDB" id="7850048at2759"/>
<proteinExistence type="predicted"/>
<organism evidence="3 4">
    <name type="scientific">Drosophila gunungcola</name>
    <name type="common">fruit fly</name>
    <dbReference type="NCBI Taxonomy" id="103775"/>
    <lineage>
        <taxon>Eukaryota</taxon>
        <taxon>Metazoa</taxon>
        <taxon>Ecdysozoa</taxon>
        <taxon>Arthropoda</taxon>
        <taxon>Hexapoda</taxon>
        <taxon>Insecta</taxon>
        <taxon>Pterygota</taxon>
        <taxon>Neoptera</taxon>
        <taxon>Endopterygota</taxon>
        <taxon>Diptera</taxon>
        <taxon>Brachycera</taxon>
        <taxon>Muscomorpha</taxon>
        <taxon>Ephydroidea</taxon>
        <taxon>Drosophilidae</taxon>
        <taxon>Drosophila</taxon>
        <taxon>Sophophora</taxon>
    </lineage>
</organism>
<dbReference type="AlphaFoldDB" id="A0A9Q0BNN5"/>
<comment type="caution">
    <text evidence="3">The sequence shown here is derived from an EMBL/GenBank/DDBJ whole genome shotgun (WGS) entry which is preliminary data.</text>
</comment>
<name>A0A9Q0BNN5_9MUSC</name>
<evidence type="ECO:0000256" key="1">
    <source>
        <dbReference type="SAM" id="MobiDB-lite"/>
    </source>
</evidence>
<evidence type="ECO:0000313" key="3">
    <source>
        <dbReference type="EMBL" id="KAI8038526.1"/>
    </source>
</evidence>
<keyword evidence="4" id="KW-1185">Reference proteome</keyword>
<feature type="signal peptide" evidence="2">
    <location>
        <begin position="1"/>
        <end position="23"/>
    </location>
</feature>